<keyword evidence="4" id="KW-0233">DNA recombination</keyword>
<dbReference type="AlphaFoldDB" id="A0A0L8VEE3"/>
<dbReference type="EMBL" id="LGIA01000022">
    <property type="protein sequence ID" value="KOH46708.1"/>
    <property type="molecule type" value="Genomic_DNA"/>
</dbReference>
<name>A0A0L8VEE3_9BACT</name>
<dbReference type="InterPro" id="IPR002559">
    <property type="entry name" value="Transposase_11"/>
</dbReference>
<comment type="similarity">
    <text evidence="1">Belongs to the transposase 11 family.</text>
</comment>
<gene>
    <name evidence="6" type="ORF">NC99_04240</name>
</gene>
<dbReference type="InterPro" id="IPR047952">
    <property type="entry name" value="Transpos_IS4"/>
</dbReference>
<proteinExistence type="inferred from homology"/>
<dbReference type="GO" id="GO:0003677">
    <property type="term" value="F:DNA binding"/>
    <property type="evidence" value="ECO:0007669"/>
    <property type="project" value="UniProtKB-KW"/>
</dbReference>
<evidence type="ECO:0000259" key="5">
    <source>
        <dbReference type="Pfam" id="PF01609"/>
    </source>
</evidence>
<protein>
    <recommendedName>
        <fullName evidence="5">Transposase IS4-like domain-containing protein</fullName>
    </recommendedName>
</protein>
<keyword evidence="3" id="KW-0238">DNA-binding</keyword>
<dbReference type="NCBIfam" id="NF033592">
    <property type="entry name" value="transpos_IS4_1"/>
    <property type="match status" value="1"/>
</dbReference>
<dbReference type="InterPro" id="IPR012337">
    <property type="entry name" value="RNaseH-like_sf"/>
</dbReference>
<evidence type="ECO:0000256" key="3">
    <source>
        <dbReference type="ARBA" id="ARBA00023125"/>
    </source>
</evidence>
<dbReference type="STRING" id="1409788.NC99_04240"/>
<evidence type="ECO:0000256" key="2">
    <source>
        <dbReference type="ARBA" id="ARBA00022578"/>
    </source>
</evidence>
<sequence length="427" mass="50105">MDTAIKAGFKKRKSKLNPFVFFDLMMYESSFSKLKSLNQLAVEAQSSHDIGISKQGIDKRFNNQAVNFLKLLIEKQLSGQLTSQLDSGWLNFFNRVVIKDSTRFELPEQYSEHLPGSGGAASKAGACVQFEFDLKSGQIIDLSLTAANRPDVRDSLEALEMVQSNDLIIRDLGYFAFKSFLNIEKKKAFFISRLRPKTIVYELKAGELRQMDFGALYRRMKKYGLTRIEKDVCIGNEPKIPVRLIIDLLPDEVYQQRILKSNKTHKRKGYTSSEKFKLMSRFNLIITNVPEDILPISAIPLIYKIRWQIELVFKIWKSVLGVHHIRNMKYTRWLCHLYFKLLLMIVNWNIIMSKRPLMYEKTGKLLSLFKCFKTLFDNTYRLRNVLRHGLQELSHFWGWIDQLLYRNHWLEKKKNKLSSEEIMHSMY</sequence>
<dbReference type="OrthoDB" id="157819at2"/>
<evidence type="ECO:0000256" key="4">
    <source>
        <dbReference type="ARBA" id="ARBA00023172"/>
    </source>
</evidence>
<dbReference type="GO" id="GO:0004803">
    <property type="term" value="F:transposase activity"/>
    <property type="evidence" value="ECO:0007669"/>
    <property type="project" value="InterPro"/>
</dbReference>
<dbReference type="Pfam" id="PF01609">
    <property type="entry name" value="DDE_Tnp_1"/>
    <property type="match status" value="1"/>
</dbReference>
<dbReference type="GO" id="GO:0006313">
    <property type="term" value="P:DNA transposition"/>
    <property type="evidence" value="ECO:0007669"/>
    <property type="project" value="InterPro"/>
</dbReference>
<evidence type="ECO:0000256" key="1">
    <source>
        <dbReference type="ARBA" id="ARBA00010075"/>
    </source>
</evidence>
<reference evidence="7" key="1">
    <citation type="submission" date="2015-07" db="EMBL/GenBank/DDBJ databases">
        <title>Genome sequencing of Sunxiuqinia dokdonensis strain SK.</title>
        <authorList>
            <person name="Ahn S."/>
            <person name="Kim B.-C."/>
        </authorList>
    </citation>
    <scope>NUCLEOTIDE SEQUENCE [LARGE SCALE GENOMIC DNA]</scope>
    <source>
        <strain evidence="7">SK</strain>
    </source>
</reference>
<dbReference type="PANTHER" id="PTHR33258:SF1">
    <property type="entry name" value="TRANSPOSASE INSL FOR INSERTION SEQUENCE ELEMENT IS186A-RELATED"/>
    <property type="match status" value="1"/>
</dbReference>
<keyword evidence="7" id="KW-1185">Reference proteome</keyword>
<evidence type="ECO:0000313" key="6">
    <source>
        <dbReference type="EMBL" id="KOH46708.1"/>
    </source>
</evidence>
<accession>A0A0L8VEE3</accession>
<organism evidence="6 7">
    <name type="scientific">Sunxiuqinia dokdonensis</name>
    <dbReference type="NCBI Taxonomy" id="1409788"/>
    <lineage>
        <taxon>Bacteria</taxon>
        <taxon>Pseudomonadati</taxon>
        <taxon>Bacteroidota</taxon>
        <taxon>Bacteroidia</taxon>
        <taxon>Marinilabiliales</taxon>
        <taxon>Prolixibacteraceae</taxon>
        <taxon>Sunxiuqinia</taxon>
    </lineage>
</organism>
<comment type="caution">
    <text evidence="6">The sequence shown here is derived from an EMBL/GenBank/DDBJ whole genome shotgun (WGS) entry which is preliminary data.</text>
</comment>
<dbReference type="Proteomes" id="UP000036958">
    <property type="component" value="Unassembled WGS sequence"/>
</dbReference>
<keyword evidence="2" id="KW-0815">Transposition</keyword>
<feature type="domain" description="Transposase IS4-like" evidence="5">
    <location>
        <begin position="93"/>
        <end position="341"/>
    </location>
</feature>
<evidence type="ECO:0000313" key="7">
    <source>
        <dbReference type="Proteomes" id="UP000036958"/>
    </source>
</evidence>
<dbReference type="SUPFAM" id="SSF53098">
    <property type="entry name" value="Ribonuclease H-like"/>
    <property type="match status" value="1"/>
</dbReference>
<dbReference type="PANTHER" id="PTHR33258">
    <property type="entry name" value="TRANSPOSASE INSL FOR INSERTION SEQUENCE ELEMENT IS186A-RELATED"/>
    <property type="match status" value="1"/>
</dbReference>